<dbReference type="InterPro" id="IPR009472">
    <property type="entry name" value="Tab2-like"/>
</dbReference>
<evidence type="ECO:0008006" key="5">
    <source>
        <dbReference type="Google" id="ProtNLM"/>
    </source>
</evidence>
<evidence type="ECO:0000313" key="3">
    <source>
        <dbReference type="EMBL" id="APB34168.1"/>
    </source>
</evidence>
<feature type="domain" description="RNA-binding protein Tab2/Atab2 C-terminal" evidence="2">
    <location>
        <begin position="128"/>
        <end position="265"/>
    </location>
</feature>
<evidence type="ECO:0000259" key="2">
    <source>
        <dbReference type="Pfam" id="PF20429"/>
    </source>
</evidence>
<dbReference type="Proteomes" id="UP000180235">
    <property type="component" value="Chromosome"/>
</dbReference>
<sequence length="270" mass="30467">MARVIWEVDFYARPVVDDQGKKLWELLLCNPQAEDCIAQNCPPDQVNSQWLRDTLAPWVRDNGITHLRAFRTPMLPMLTRACEGLQVTVLPSRRVVALAHWLNQRWLTVYSQLPGFQPLAAPPPVEGSSPPQPLPEALRGQQWAWANLLWGQIRQEGADWADFGELLPWQYIDLANDTVIPGLIIYSPRAQALAAWMSGWELAGFEVEGERVILETGIGERWLFTPRNSQAVGFQTAQTQAQGVHFLAIQTDPHAENLQGFWLMQTLALG</sequence>
<dbReference type="Pfam" id="PF06485">
    <property type="entry name" value="Tab2-like_N"/>
    <property type="match status" value="1"/>
</dbReference>
<evidence type="ECO:0000313" key="4">
    <source>
        <dbReference type="Proteomes" id="UP000180235"/>
    </source>
</evidence>
<dbReference type="PANTHER" id="PTHR34556">
    <property type="match status" value="1"/>
</dbReference>
<proteinExistence type="predicted"/>
<name>A0A1J0AE23_9CYAN</name>
<evidence type="ECO:0000259" key="1">
    <source>
        <dbReference type="Pfam" id="PF06485"/>
    </source>
</evidence>
<dbReference type="STRING" id="1188229.GlitD10_1842"/>
<dbReference type="GO" id="GO:0003723">
    <property type="term" value="F:RNA binding"/>
    <property type="evidence" value="ECO:0007669"/>
    <property type="project" value="InterPro"/>
</dbReference>
<dbReference type="KEGG" id="glt:GlitD10_1842"/>
<feature type="domain" description="RNA-binding protein Tab2-like N-terminal" evidence="1">
    <location>
        <begin position="5"/>
        <end position="105"/>
    </location>
</feature>
<dbReference type="AlphaFoldDB" id="A0A1J0AE23"/>
<dbReference type="InterPro" id="IPR046761">
    <property type="entry name" value="Tab2-like_C"/>
</dbReference>
<organism evidence="3 4">
    <name type="scientific">Gloeomargarita lithophora Alchichica-D10</name>
    <dbReference type="NCBI Taxonomy" id="1188229"/>
    <lineage>
        <taxon>Bacteria</taxon>
        <taxon>Bacillati</taxon>
        <taxon>Cyanobacteriota</taxon>
        <taxon>Cyanophyceae</taxon>
        <taxon>Gloeomargaritales</taxon>
        <taxon>Gloeomargaritaceae</taxon>
        <taxon>Gloeomargarita</taxon>
    </lineage>
</organism>
<dbReference type="Pfam" id="PF20429">
    <property type="entry name" value="Tab2-like_C"/>
    <property type="match status" value="1"/>
</dbReference>
<dbReference type="EMBL" id="CP017675">
    <property type="protein sequence ID" value="APB34168.1"/>
    <property type="molecule type" value="Genomic_DNA"/>
</dbReference>
<dbReference type="PANTHER" id="PTHR34556:SF2">
    <property type="entry name" value="PROTEIN TAB2 HOMOLOG, CHLOROPLASTIC"/>
    <property type="match status" value="1"/>
</dbReference>
<accession>A0A1J0AE23</accession>
<dbReference type="InterPro" id="IPR046760">
    <property type="entry name" value="Tab2-like_N"/>
</dbReference>
<protein>
    <recommendedName>
        <fullName evidence="5">DUF1092 family protein</fullName>
    </recommendedName>
</protein>
<dbReference type="RefSeq" id="WP_071454650.1">
    <property type="nucleotide sequence ID" value="NZ_CP017675.1"/>
</dbReference>
<gene>
    <name evidence="3" type="ORF">GlitD10_1842</name>
</gene>
<reference evidence="3 4" key="1">
    <citation type="submission" date="2016-10" db="EMBL/GenBank/DDBJ databases">
        <title>Description of Gloeomargarita lithophora gen. nov., sp. nov., a thylakoid-bearing basal-branching cyanobacterium with intracellular carbonates, and proposal for Gloeomargaritales ord. nov.</title>
        <authorList>
            <person name="Moreira D."/>
            <person name="Tavera R."/>
            <person name="Benzerara K."/>
            <person name="Skouri-Panet F."/>
            <person name="Couradeau E."/>
            <person name="Gerard E."/>
            <person name="Loussert C."/>
            <person name="Novelo E."/>
            <person name="Zivanovic Y."/>
            <person name="Lopez-Garcia P."/>
        </authorList>
    </citation>
    <scope>NUCLEOTIDE SEQUENCE [LARGE SCALE GENOMIC DNA]</scope>
    <source>
        <strain evidence="3 4">D10</strain>
    </source>
</reference>
<dbReference type="OrthoDB" id="420270at2"/>
<keyword evidence="4" id="KW-1185">Reference proteome</keyword>